<feature type="signal peptide" evidence="1">
    <location>
        <begin position="1"/>
        <end position="28"/>
    </location>
</feature>
<evidence type="ECO:0008006" key="4">
    <source>
        <dbReference type="Google" id="ProtNLM"/>
    </source>
</evidence>
<dbReference type="Proteomes" id="UP000183994">
    <property type="component" value="Unassembled WGS sequence"/>
</dbReference>
<reference evidence="3" key="1">
    <citation type="submission" date="2016-11" db="EMBL/GenBank/DDBJ databases">
        <authorList>
            <person name="Varghese N."/>
            <person name="Submissions S."/>
        </authorList>
    </citation>
    <scope>NUCLEOTIDE SEQUENCE [LARGE SCALE GENOMIC DNA]</scope>
    <source>
        <strain evidence="3">DSM 16219</strain>
    </source>
</reference>
<dbReference type="OrthoDB" id="7164130at2"/>
<name>A0A1M6DNU9_9BACT</name>
<dbReference type="EMBL" id="FQZU01000002">
    <property type="protein sequence ID" value="SHI74924.1"/>
    <property type="molecule type" value="Genomic_DNA"/>
</dbReference>
<dbReference type="STRING" id="1121393.SAMN02745216_00420"/>
<proteinExistence type="predicted"/>
<gene>
    <name evidence="2" type="ORF">SAMN02745216_00420</name>
</gene>
<dbReference type="AlphaFoldDB" id="A0A1M6DNU9"/>
<dbReference type="RefSeq" id="WP_073472404.1">
    <property type="nucleotide sequence ID" value="NZ_FQZU01000002.1"/>
</dbReference>
<evidence type="ECO:0000313" key="3">
    <source>
        <dbReference type="Proteomes" id="UP000183994"/>
    </source>
</evidence>
<protein>
    <recommendedName>
        <fullName evidence="4">Lipoprotein</fullName>
    </recommendedName>
</protein>
<sequence length="277" mass="30754">MKPCLSVFSRFCAAAALAVLLFSGCMQRGYEITYTPEMPEAMPPTSDAKIFNYYDVNADKIYDVFFKDYLIIGRSSFEGPYNDPQKLLEFAQAKGAHVVVTSSSLSEERTHDMIIDMPATPSIPVVGGDSAGPSGYHTTGVTSHQRMRMNLKIFNQTALFLRKVKDQPALWEMNKSQFGDLTAAKAYAEYDAQGARVEAFKMDGRILGFYNGASNSEWDKGDLKFIIYEGDKLSGVYLMDDKTPQLAKYAFFSDGRVEASLPLVEEKAVLRQTGGVK</sequence>
<dbReference type="PROSITE" id="PS51257">
    <property type="entry name" value="PROKAR_LIPOPROTEIN"/>
    <property type="match status" value="1"/>
</dbReference>
<evidence type="ECO:0000256" key="1">
    <source>
        <dbReference type="SAM" id="SignalP"/>
    </source>
</evidence>
<evidence type="ECO:0000313" key="2">
    <source>
        <dbReference type="EMBL" id="SHI74924.1"/>
    </source>
</evidence>
<keyword evidence="3" id="KW-1185">Reference proteome</keyword>
<keyword evidence="1" id="KW-0732">Signal</keyword>
<organism evidence="2 3">
    <name type="scientific">Desulfatibacillum alkenivorans DSM 16219</name>
    <dbReference type="NCBI Taxonomy" id="1121393"/>
    <lineage>
        <taxon>Bacteria</taxon>
        <taxon>Pseudomonadati</taxon>
        <taxon>Thermodesulfobacteriota</taxon>
        <taxon>Desulfobacteria</taxon>
        <taxon>Desulfobacterales</taxon>
        <taxon>Desulfatibacillaceae</taxon>
        <taxon>Desulfatibacillum</taxon>
    </lineage>
</organism>
<accession>A0A1M6DNU9</accession>
<feature type="chain" id="PRO_5012093275" description="Lipoprotein" evidence="1">
    <location>
        <begin position="29"/>
        <end position="277"/>
    </location>
</feature>